<organism evidence="1 2">
    <name type="scientific">Eumeta variegata</name>
    <name type="common">Bagworm moth</name>
    <name type="synonym">Eumeta japonica</name>
    <dbReference type="NCBI Taxonomy" id="151549"/>
    <lineage>
        <taxon>Eukaryota</taxon>
        <taxon>Metazoa</taxon>
        <taxon>Ecdysozoa</taxon>
        <taxon>Arthropoda</taxon>
        <taxon>Hexapoda</taxon>
        <taxon>Insecta</taxon>
        <taxon>Pterygota</taxon>
        <taxon>Neoptera</taxon>
        <taxon>Endopterygota</taxon>
        <taxon>Lepidoptera</taxon>
        <taxon>Glossata</taxon>
        <taxon>Ditrysia</taxon>
        <taxon>Tineoidea</taxon>
        <taxon>Psychidae</taxon>
        <taxon>Oiketicinae</taxon>
        <taxon>Eumeta</taxon>
    </lineage>
</organism>
<dbReference type="AlphaFoldDB" id="A0A4C1T6I6"/>
<dbReference type="EMBL" id="BGZK01000033">
    <property type="protein sequence ID" value="GBP09088.1"/>
    <property type="molecule type" value="Genomic_DNA"/>
</dbReference>
<dbReference type="Proteomes" id="UP000299102">
    <property type="component" value="Unassembled WGS sequence"/>
</dbReference>
<accession>A0A4C1T6I6</accession>
<reference evidence="1 2" key="1">
    <citation type="journal article" date="2019" name="Commun. Biol.">
        <title>The bagworm genome reveals a unique fibroin gene that provides high tensile strength.</title>
        <authorList>
            <person name="Kono N."/>
            <person name="Nakamura H."/>
            <person name="Ohtoshi R."/>
            <person name="Tomita M."/>
            <person name="Numata K."/>
            <person name="Arakawa K."/>
        </authorList>
    </citation>
    <scope>NUCLEOTIDE SEQUENCE [LARGE SCALE GENOMIC DNA]</scope>
</reference>
<comment type="caution">
    <text evidence="1">The sequence shown here is derived from an EMBL/GenBank/DDBJ whole genome shotgun (WGS) entry which is preliminary data.</text>
</comment>
<name>A0A4C1T6I6_EUMVA</name>
<sequence>MNYRGGSSGANRFSLNSEFPHFVSSKFCNFKMSSDTFNFLSKLLGSQKLSDETRTLFDKNFDIQMFAYAVYSARGPGRRRSARP</sequence>
<evidence type="ECO:0000313" key="2">
    <source>
        <dbReference type="Proteomes" id="UP000299102"/>
    </source>
</evidence>
<protein>
    <submittedName>
        <fullName evidence="1">Uncharacterized protein</fullName>
    </submittedName>
</protein>
<keyword evidence="2" id="KW-1185">Reference proteome</keyword>
<gene>
    <name evidence="1" type="ORF">EVAR_78414_1</name>
</gene>
<proteinExistence type="predicted"/>
<evidence type="ECO:0000313" key="1">
    <source>
        <dbReference type="EMBL" id="GBP09088.1"/>
    </source>
</evidence>